<dbReference type="RefSeq" id="WP_073127578.1">
    <property type="nucleotide sequence ID" value="NZ_FQZA01000003.1"/>
</dbReference>
<reference evidence="1 2" key="1">
    <citation type="submission" date="2016-11" db="EMBL/GenBank/DDBJ databases">
        <authorList>
            <person name="Jaros S."/>
            <person name="Januszkiewicz K."/>
            <person name="Wedrychowicz H."/>
        </authorList>
    </citation>
    <scope>NUCLEOTIDE SEQUENCE [LARGE SCALE GENOMIC DNA]</scope>
    <source>
        <strain evidence="1 2">DSM 26892</strain>
    </source>
</reference>
<dbReference type="GO" id="GO:0008168">
    <property type="term" value="F:methyltransferase activity"/>
    <property type="evidence" value="ECO:0007669"/>
    <property type="project" value="UniProtKB-KW"/>
</dbReference>
<keyword evidence="1" id="KW-0489">Methyltransferase</keyword>
<sequence length="252" mass="28316">MAPTKFQAQVLSKGEERFQQYQRLHNKHFGTSASGRILDFGCGAGGFMLAAHNNGLEAWGIETDSERQRQYLNIADRNFPDLRDRFHLYDGRLMPYPSNHFDAIYSWFVFEHVTDPQCSVREIVRTLAPGGTVVLHADDVRNNWDGHAAAPWPPYLPREFAAAYLEGLGKGDQSEFITNYVVYISTPTMVDILTTFGMEIVYANAAPERPAIPAALYVTNDDEARALGRKMRDSTVQGPTENMTIVARKPLT</sequence>
<dbReference type="GO" id="GO:0032259">
    <property type="term" value="P:methylation"/>
    <property type="evidence" value="ECO:0007669"/>
    <property type="project" value="UniProtKB-KW"/>
</dbReference>
<dbReference type="STRING" id="313368.SAMN04488012_1034"/>
<evidence type="ECO:0000313" key="2">
    <source>
        <dbReference type="Proteomes" id="UP000184040"/>
    </source>
</evidence>
<proteinExistence type="predicted"/>
<evidence type="ECO:0000313" key="1">
    <source>
        <dbReference type="EMBL" id="SHI81528.1"/>
    </source>
</evidence>
<accession>A0A1M6E8A5</accession>
<dbReference type="Proteomes" id="UP000184040">
    <property type="component" value="Unassembled WGS sequence"/>
</dbReference>
<protein>
    <submittedName>
        <fullName evidence="1">Methyltransferase domain-containing protein</fullName>
    </submittedName>
</protein>
<organism evidence="1 2">
    <name type="scientific">Palleronia salina</name>
    <dbReference type="NCBI Taxonomy" id="313368"/>
    <lineage>
        <taxon>Bacteria</taxon>
        <taxon>Pseudomonadati</taxon>
        <taxon>Pseudomonadota</taxon>
        <taxon>Alphaproteobacteria</taxon>
        <taxon>Rhodobacterales</taxon>
        <taxon>Roseobacteraceae</taxon>
        <taxon>Palleronia</taxon>
    </lineage>
</organism>
<dbReference type="CDD" id="cd02440">
    <property type="entry name" value="AdoMet_MTases"/>
    <property type="match status" value="1"/>
</dbReference>
<dbReference type="InterPro" id="IPR029063">
    <property type="entry name" value="SAM-dependent_MTases_sf"/>
</dbReference>
<dbReference type="AlphaFoldDB" id="A0A1M6E8A5"/>
<dbReference type="PANTHER" id="PTHR43861">
    <property type="entry name" value="TRANS-ACONITATE 2-METHYLTRANSFERASE-RELATED"/>
    <property type="match status" value="1"/>
</dbReference>
<keyword evidence="1" id="KW-0808">Transferase</keyword>
<gene>
    <name evidence="1" type="ORF">SAMN04488012_1034</name>
</gene>
<dbReference type="SUPFAM" id="SSF53335">
    <property type="entry name" value="S-adenosyl-L-methionine-dependent methyltransferases"/>
    <property type="match status" value="1"/>
</dbReference>
<dbReference type="Pfam" id="PF13489">
    <property type="entry name" value="Methyltransf_23"/>
    <property type="match status" value="1"/>
</dbReference>
<name>A0A1M6E8A5_9RHOB</name>
<dbReference type="EMBL" id="FQZA01000003">
    <property type="protein sequence ID" value="SHI81528.1"/>
    <property type="molecule type" value="Genomic_DNA"/>
</dbReference>
<keyword evidence="2" id="KW-1185">Reference proteome</keyword>
<dbReference type="Gene3D" id="3.40.50.150">
    <property type="entry name" value="Vaccinia Virus protein VP39"/>
    <property type="match status" value="1"/>
</dbReference>